<keyword evidence="7" id="KW-0630">Potassium</keyword>
<dbReference type="SUPFAM" id="SSF81324">
    <property type="entry name" value="Voltage-gated potassium channels"/>
    <property type="match status" value="1"/>
</dbReference>
<feature type="region of interest" description="Disordered" evidence="12">
    <location>
        <begin position="646"/>
        <end position="689"/>
    </location>
</feature>
<dbReference type="InterPro" id="IPR027359">
    <property type="entry name" value="Volt_channel_dom_sf"/>
</dbReference>
<protein>
    <recommendedName>
        <fullName evidence="14">BTB domain-containing protein</fullName>
    </recommendedName>
</protein>
<dbReference type="SMART" id="SM00225">
    <property type="entry name" value="BTB"/>
    <property type="match status" value="1"/>
</dbReference>
<dbReference type="Gene3D" id="1.10.287.70">
    <property type="match status" value="1"/>
</dbReference>
<dbReference type="InterPro" id="IPR003131">
    <property type="entry name" value="T1-type_BTB"/>
</dbReference>
<accession>A0A814PV19</accession>
<keyword evidence="5" id="KW-0631">Potassium channel</keyword>
<dbReference type="SUPFAM" id="SSF54695">
    <property type="entry name" value="POZ domain"/>
    <property type="match status" value="1"/>
</dbReference>
<evidence type="ECO:0000256" key="13">
    <source>
        <dbReference type="SAM" id="Phobius"/>
    </source>
</evidence>
<dbReference type="GO" id="GO:0008076">
    <property type="term" value="C:voltage-gated potassium channel complex"/>
    <property type="evidence" value="ECO:0007669"/>
    <property type="project" value="InterPro"/>
</dbReference>
<comment type="subcellular location">
    <subcellularLocation>
        <location evidence="1">Membrane</location>
        <topology evidence="1">Multi-pass membrane protein</topology>
    </subcellularLocation>
</comment>
<feature type="transmembrane region" description="Helical" evidence="13">
    <location>
        <begin position="316"/>
        <end position="337"/>
    </location>
</feature>
<keyword evidence="4 13" id="KW-0812">Transmembrane</keyword>
<proteinExistence type="predicted"/>
<dbReference type="GO" id="GO:0005251">
    <property type="term" value="F:delayed rectifier potassium channel activity"/>
    <property type="evidence" value="ECO:0007669"/>
    <property type="project" value="TreeGrafter"/>
</dbReference>
<evidence type="ECO:0000313" key="17">
    <source>
        <dbReference type="Proteomes" id="UP000663864"/>
    </source>
</evidence>
<dbReference type="InterPro" id="IPR000210">
    <property type="entry name" value="BTB/POZ_dom"/>
</dbReference>
<feature type="transmembrane region" description="Helical" evidence="13">
    <location>
        <begin position="447"/>
        <end position="471"/>
    </location>
</feature>
<feature type="transmembrane region" description="Helical" evidence="13">
    <location>
        <begin position="389"/>
        <end position="410"/>
    </location>
</feature>
<dbReference type="PRINTS" id="PR00169">
    <property type="entry name" value="KCHANNEL"/>
</dbReference>
<dbReference type="FunFam" id="3.30.710.10:FF:000157">
    <property type="entry name" value="Potassium channel"/>
    <property type="match status" value="1"/>
</dbReference>
<evidence type="ECO:0000256" key="7">
    <source>
        <dbReference type="ARBA" id="ARBA00022958"/>
    </source>
</evidence>
<feature type="region of interest" description="Disordered" evidence="12">
    <location>
        <begin position="498"/>
        <end position="577"/>
    </location>
</feature>
<dbReference type="InterPro" id="IPR011333">
    <property type="entry name" value="SKP1/BTB/POZ_sf"/>
</dbReference>
<feature type="compositionally biased region" description="Acidic residues" evidence="12">
    <location>
        <begin position="668"/>
        <end position="680"/>
    </location>
</feature>
<dbReference type="InterPro" id="IPR028325">
    <property type="entry name" value="VG_K_chnl"/>
</dbReference>
<evidence type="ECO:0000256" key="4">
    <source>
        <dbReference type="ARBA" id="ARBA00022692"/>
    </source>
</evidence>
<organism evidence="15 17">
    <name type="scientific">Rotaria sordida</name>
    <dbReference type="NCBI Taxonomy" id="392033"/>
    <lineage>
        <taxon>Eukaryota</taxon>
        <taxon>Metazoa</taxon>
        <taxon>Spiralia</taxon>
        <taxon>Gnathifera</taxon>
        <taxon>Rotifera</taxon>
        <taxon>Eurotatoria</taxon>
        <taxon>Bdelloidea</taxon>
        <taxon>Philodinida</taxon>
        <taxon>Philodinidae</taxon>
        <taxon>Rotaria</taxon>
    </lineage>
</organism>
<reference evidence="15" key="1">
    <citation type="submission" date="2021-02" db="EMBL/GenBank/DDBJ databases">
        <authorList>
            <person name="Nowell W R."/>
        </authorList>
    </citation>
    <scope>NUCLEOTIDE SEQUENCE</scope>
</reference>
<evidence type="ECO:0000256" key="8">
    <source>
        <dbReference type="ARBA" id="ARBA00022989"/>
    </source>
</evidence>
<dbReference type="PANTHER" id="PTHR11537:SF113">
    <property type="entry name" value="POTASSIUM VOLTAGE-GATED CHANNEL PROTEIN SHAKER"/>
    <property type="match status" value="1"/>
</dbReference>
<dbReference type="Proteomes" id="UP000663864">
    <property type="component" value="Unassembled WGS sequence"/>
</dbReference>
<dbReference type="GO" id="GO:0051260">
    <property type="term" value="P:protein homooligomerization"/>
    <property type="evidence" value="ECO:0007669"/>
    <property type="project" value="InterPro"/>
</dbReference>
<evidence type="ECO:0000256" key="1">
    <source>
        <dbReference type="ARBA" id="ARBA00004141"/>
    </source>
</evidence>
<feature type="transmembrane region" description="Helical" evidence="13">
    <location>
        <begin position="422"/>
        <end position="441"/>
    </location>
</feature>
<evidence type="ECO:0000313" key="15">
    <source>
        <dbReference type="EMBL" id="CAF1110820.1"/>
    </source>
</evidence>
<dbReference type="InterPro" id="IPR005821">
    <property type="entry name" value="Ion_trans_dom"/>
</dbReference>
<feature type="compositionally biased region" description="Low complexity" evidence="12">
    <location>
        <begin position="648"/>
        <end position="666"/>
    </location>
</feature>
<keyword evidence="2" id="KW-0813">Transport</keyword>
<feature type="compositionally biased region" description="Polar residues" evidence="12">
    <location>
        <begin position="1"/>
        <end position="14"/>
    </location>
</feature>
<evidence type="ECO:0000259" key="14">
    <source>
        <dbReference type="SMART" id="SM00225"/>
    </source>
</evidence>
<sequence length="689" mass="79274">MQRVQKSVPVNPTHQSDDIIEQPSIDQRRYLEPPLEKRKSLSIKQSQGGGSKRNSAYISDLINVDSLLNIREIQSIQRKLHNTSSFEDHIIINVCGDRYETHRTTLERYPDTLLGNRKRRKYYYDKTRNEYFFDRNRSCFEAILYYYQSHGRLRRPNYVPIDTFLEEINFFQLGQEALNQIRKDENIKEVKKVPLPKNRFRKYLWATMEYPDYSIIAKIVSSLSLLMILISTITLAIESLPQYTNLEQSACYNSPINDSNNTNETAQVLYDSEDTCNDYLKSSFFIIQSVCIGFFTIELILRIISAPSFIDFVKDIMNWIDIVAVVPYFIALGIYLADQYRSINTSTADSLRFLRILRFARVLKFYRVFKNIKSLRAFGSTIRESIVDFLFLISILTLLSFLFGAAVYFAENDVNGQIFDSVLKATYWGIITITGVGYGDMTPITPAGRIITCFCALCGAATIGMLVSILVDRYQRVFARKLYINEDIIDFSDFSDDENNDTDSRRGSGLFHRRRSTKDTEDSRRASGLYHRRRSTKQSEDFKHGTSLFHRRRSTKQSEDPNANARHSSISEKNNKHAIPIINISSAPDIEDIDEDSMNEHNNGVHFIIGYVDNEKHEKSRGLLETISSVVAQKRTSGDDIEMRIISDDQQSSSSNAAKFSISMSSDEATDDDDDDDDDDRLTQITTDH</sequence>
<keyword evidence="6" id="KW-0851">Voltage-gated channel</keyword>
<dbReference type="AlphaFoldDB" id="A0A814PV19"/>
<keyword evidence="10 13" id="KW-0472">Membrane</keyword>
<feature type="domain" description="BTB" evidence="14">
    <location>
        <begin position="89"/>
        <end position="188"/>
    </location>
</feature>
<dbReference type="PANTHER" id="PTHR11537">
    <property type="entry name" value="VOLTAGE-GATED POTASSIUM CHANNEL"/>
    <property type="match status" value="1"/>
</dbReference>
<evidence type="ECO:0000256" key="11">
    <source>
        <dbReference type="ARBA" id="ARBA00023303"/>
    </source>
</evidence>
<dbReference type="PRINTS" id="PR01496">
    <property type="entry name" value="SHAKERCHANEL"/>
</dbReference>
<dbReference type="InterPro" id="IPR003972">
    <property type="entry name" value="K_chnl_volt-dep_Kv1"/>
</dbReference>
<evidence type="ECO:0000256" key="3">
    <source>
        <dbReference type="ARBA" id="ARBA00022538"/>
    </source>
</evidence>
<name>A0A814PV19_9BILA</name>
<keyword evidence="3" id="KW-0633">Potassium transport</keyword>
<evidence type="ECO:0000256" key="2">
    <source>
        <dbReference type="ARBA" id="ARBA00022448"/>
    </source>
</evidence>
<feature type="transmembrane region" description="Helical" evidence="13">
    <location>
        <begin position="215"/>
        <end position="237"/>
    </location>
</feature>
<gene>
    <name evidence="16" type="ORF">JBS370_LOCUS30849</name>
    <name evidence="15" type="ORF">ZHD862_LOCUS18104</name>
</gene>
<evidence type="ECO:0000256" key="9">
    <source>
        <dbReference type="ARBA" id="ARBA00023065"/>
    </source>
</evidence>
<keyword evidence="9" id="KW-0406">Ion transport</keyword>
<dbReference type="Gene3D" id="1.20.120.350">
    <property type="entry name" value="Voltage-gated potassium channels. Chain C"/>
    <property type="match status" value="1"/>
</dbReference>
<dbReference type="Pfam" id="PF02214">
    <property type="entry name" value="BTB_2"/>
    <property type="match status" value="1"/>
</dbReference>
<feature type="transmembrane region" description="Helical" evidence="13">
    <location>
        <begin position="284"/>
        <end position="304"/>
    </location>
</feature>
<dbReference type="EMBL" id="CAJOBD010007320">
    <property type="protein sequence ID" value="CAF4083692.1"/>
    <property type="molecule type" value="Genomic_DNA"/>
</dbReference>
<dbReference type="EMBL" id="CAJNOT010000926">
    <property type="protein sequence ID" value="CAF1110820.1"/>
    <property type="molecule type" value="Genomic_DNA"/>
</dbReference>
<evidence type="ECO:0000256" key="6">
    <source>
        <dbReference type="ARBA" id="ARBA00022882"/>
    </source>
</evidence>
<evidence type="ECO:0000256" key="12">
    <source>
        <dbReference type="SAM" id="MobiDB-lite"/>
    </source>
</evidence>
<dbReference type="Gene3D" id="3.30.710.10">
    <property type="entry name" value="Potassium Channel Kv1.1, Chain A"/>
    <property type="match status" value="1"/>
</dbReference>
<dbReference type="GO" id="GO:0001508">
    <property type="term" value="P:action potential"/>
    <property type="evidence" value="ECO:0007669"/>
    <property type="project" value="TreeGrafter"/>
</dbReference>
<evidence type="ECO:0000256" key="10">
    <source>
        <dbReference type="ARBA" id="ARBA00023136"/>
    </source>
</evidence>
<dbReference type="Pfam" id="PF00520">
    <property type="entry name" value="Ion_trans"/>
    <property type="match status" value="1"/>
</dbReference>
<keyword evidence="11" id="KW-0407">Ion channel</keyword>
<evidence type="ECO:0000313" key="16">
    <source>
        <dbReference type="EMBL" id="CAF4083692.1"/>
    </source>
</evidence>
<feature type="region of interest" description="Disordered" evidence="12">
    <location>
        <begin position="1"/>
        <end position="26"/>
    </location>
</feature>
<evidence type="ECO:0000256" key="5">
    <source>
        <dbReference type="ARBA" id="ARBA00022826"/>
    </source>
</evidence>
<dbReference type="Proteomes" id="UP000663836">
    <property type="component" value="Unassembled WGS sequence"/>
</dbReference>
<comment type="caution">
    <text evidence="15">The sequence shown here is derived from an EMBL/GenBank/DDBJ whole genome shotgun (WGS) entry which is preliminary data.</text>
</comment>
<keyword evidence="8 13" id="KW-1133">Transmembrane helix</keyword>